<accession>A0A818IMR6</accession>
<evidence type="ECO:0008006" key="4">
    <source>
        <dbReference type="Google" id="ProtNLM"/>
    </source>
</evidence>
<name>A0A818IMR6_9BILA</name>
<protein>
    <recommendedName>
        <fullName evidence="4">Pentapeptide repeat-containing protein</fullName>
    </recommendedName>
</protein>
<gene>
    <name evidence="2" type="ORF">OKA104_LOCUS2670</name>
</gene>
<evidence type="ECO:0000256" key="1">
    <source>
        <dbReference type="SAM" id="Phobius"/>
    </source>
</evidence>
<feature type="transmembrane region" description="Helical" evidence="1">
    <location>
        <begin position="29"/>
        <end position="48"/>
    </location>
</feature>
<dbReference type="Pfam" id="PF00805">
    <property type="entry name" value="Pentapeptide"/>
    <property type="match status" value="3"/>
</dbReference>
<dbReference type="InterPro" id="IPR001646">
    <property type="entry name" value="5peptide_repeat"/>
</dbReference>
<evidence type="ECO:0000313" key="3">
    <source>
        <dbReference type="Proteomes" id="UP000663881"/>
    </source>
</evidence>
<reference evidence="2" key="1">
    <citation type="submission" date="2021-02" db="EMBL/GenBank/DDBJ databases">
        <authorList>
            <person name="Nowell W R."/>
        </authorList>
    </citation>
    <scope>NUCLEOTIDE SEQUENCE</scope>
</reference>
<keyword evidence="1" id="KW-0472">Membrane</keyword>
<dbReference type="InterPro" id="IPR051082">
    <property type="entry name" value="Pentapeptide-BTB/POZ_domain"/>
</dbReference>
<dbReference type="Gene3D" id="2.160.20.80">
    <property type="entry name" value="E3 ubiquitin-protein ligase SopA"/>
    <property type="match status" value="3"/>
</dbReference>
<dbReference type="Proteomes" id="UP000663881">
    <property type="component" value="Unassembled WGS sequence"/>
</dbReference>
<dbReference type="PANTHER" id="PTHR14136">
    <property type="entry name" value="BTB_POZ DOMAIN-CONTAINING PROTEIN KCTD9"/>
    <property type="match status" value="1"/>
</dbReference>
<dbReference type="EMBL" id="CAJOAY010000074">
    <property type="protein sequence ID" value="CAF3522443.1"/>
    <property type="molecule type" value="Genomic_DNA"/>
</dbReference>
<dbReference type="AlphaFoldDB" id="A0A818IMR6"/>
<sequence>MPKARFFHLKRRRLLKEKSEKRKCSNIEWVQILIGLFVSIAITVYTIIQTNNENSIAEENRRQDADLANQTRLNDIAIADNREKELILNNYLKFLTESFEKDVLNLPPLDPIRFILQFNTFAVLSQLDSKRKSYLIRCFYENHLITYRQNDAPQLIDLTSANLIELNLNARPLIQISQSLFQCVLIANTDLTDSSFKNLVLSGTQFQHSIMTQAILSSTVASIMSCDDNQNRVTSFSRAYLSKANFEKSIYVAVDFLSVTMNNSNLKQFECTGCNFAHASLYESDMSFSRFILESSLPFICKDSRQTQFRNSDLTKSNLFQSTFENTSFVQSKLIEINANQAQFFQCDLSNVIMNNCILTECQFNGSKLISANLNNCKINKVYMINVDFSFSTLINVDFSDSTCYSCRFNNTNLTGINFQNSILDKSYFTNSIFNQQQLIKAKSILGIHL</sequence>
<keyword evidence="1" id="KW-1133">Transmembrane helix</keyword>
<comment type="caution">
    <text evidence="2">The sequence shown here is derived from an EMBL/GenBank/DDBJ whole genome shotgun (WGS) entry which is preliminary data.</text>
</comment>
<dbReference type="SUPFAM" id="SSF141571">
    <property type="entry name" value="Pentapeptide repeat-like"/>
    <property type="match status" value="2"/>
</dbReference>
<organism evidence="2 3">
    <name type="scientific">Adineta steineri</name>
    <dbReference type="NCBI Taxonomy" id="433720"/>
    <lineage>
        <taxon>Eukaryota</taxon>
        <taxon>Metazoa</taxon>
        <taxon>Spiralia</taxon>
        <taxon>Gnathifera</taxon>
        <taxon>Rotifera</taxon>
        <taxon>Eurotatoria</taxon>
        <taxon>Bdelloidea</taxon>
        <taxon>Adinetida</taxon>
        <taxon>Adinetidae</taxon>
        <taxon>Adineta</taxon>
    </lineage>
</organism>
<dbReference type="PANTHER" id="PTHR14136:SF17">
    <property type="entry name" value="BTB_POZ DOMAIN-CONTAINING PROTEIN KCTD9"/>
    <property type="match status" value="1"/>
</dbReference>
<proteinExistence type="predicted"/>
<keyword evidence="1" id="KW-0812">Transmembrane</keyword>
<evidence type="ECO:0000313" key="2">
    <source>
        <dbReference type="EMBL" id="CAF3522443.1"/>
    </source>
</evidence>